<reference evidence="1 2" key="1">
    <citation type="journal article" date="2019" name="Int. J. Syst. Evol. Microbiol.">
        <title>The Global Catalogue of Microorganisms (GCM) 10K type strain sequencing project: providing services to taxonomists for standard genome sequencing and annotation.</title>
        <authorList>
            <consortium name="The Broad Institute Genomics Platform"/>
            <consortium name="The Broad Institute Genome Sequencing Center for Infectious Disease"/>
            <person name="Wu L."/>
            <person name="Ma J."/>
        </authorList>
    </citation>
    <scope>NUCLEOTIDE SEQUENCE [LARGE SCALE GENOMIC DNA]</scope>
    <source>
        <strain evidence="1 2">JCM 16009</strain>
    </source>
</reference>
<comment type="caution">
    <text evidence="1">The sequence shown here is derived from an EMBL/GenBank/DDBJ whole genome shotgun (WGS) entry which is preliminary data.</text>
</comment>
<evidence type="ECO:0000313" key="1">
    <source>
        <dbReference type="EMBL" id="GAA1833419.1"/>
    </source>
</evidence>
<sequence>MDDIARSAGARPSHCTLCSTPRTTGDARGLAWSSHHTDGVVSWVCGPCTRLYVFEFETNLPVLPARLPVSA</sequence>
<organism evidence="1 2">
    <name type="scientific">Pseudonocardia ailaonensis</name>
    <dbReference type="NCBI Taxonomy" id="367279"/>
    <lineage>
        <taxon>Bacteria</taxon>
        <taxon>Bacillati</taxon>
        <taxon>Actinomycetota</taxon>
        <taxon>Actinomycetes</taxon>
        <taxon>Pseudonocardiales</taxon>
        <taxon>Pseudonocardiaceae</taxon>
        <taxon>Pseudonocardia</taxon>
    </lineage>
</organism>
<dbReference type="Proteomes" id="UP001500449">
    <property type="component" value="Unassembled WGS sequence"/>
</dbReference>
<protein>
    <submittedName>
        <fullName evidence="1">Uncharacterized protein</fullName>
    </submittedName>
</protein>
<proteinExistence type="predicted"/>
<dbReference type="EMBL" id="BAAAQK010000003">
    <property type="protein sequence ID" value="GAA1833419.1"/>
    <property type="molecule type" value="Genomic_DNA"/>
</dbReference>
<keyword evidence="2" id="KW-1185">Reference proteome</keyword>
<evidence type="ECO:0000313" key="2">
    <source>
        <dbReference type="Proteomes" id="UP001500449"/>
    </source>
</evidence>
<dbReference type="RefSeq" id="WP_344412697.1">
    <property type="nucleotide sequence ID" value="NZ_BAAAQK010000003.1"/>
</dbReference>
<gene>
    <name evidence="1" type="ORF">GCM10009836_09450</name>
</gene>
<name>A0ABN2MP81_9PSEU</name>
<accession>A0ABN2MP81</accession>